<evidence type="ECO:0000313" key="2">
    <source>
        <dbReference type="Proteomes" id="UP000520814"/>
    </source>
</evidence>
<dbReference type="PANTHER" id="PTHR32332:SF33">
    <property type="entry name" value="NITRONATE MONOOXYGENASE DOMAIN-CONTAINING PROTEIN"/>
    <property type="match status" value="1"/>
</dbReference>
<protein>
    <submittedName>
        <fullName evidence="1">NAD(P)H-dependent flavin oxidoreductase YrpB (Nitropropane dioxygenase family)</fullName>
    </submittedName>
</protein>
<dbReference type="GO" id="GO:0051213">
    <property type="term" value="F:dioxygenase activity"/>
    <property type="evidence" value="ECO:0007669"/>
    <property type="project" value="UniProtKB-KW"/>
</dbReference>
<dbReference type="RefSeq" id="WP_184203429.1">
    <property type="nucleotide sequence ID" value="NZ_JACHGW010000006.1"/>
</dbReference>
<reference evidence="1 2" key="1">
    <citation type="submission" date="2020-08" db="EMBL/GenBank/DDBJ databases">
        <title>Genomic Encyclopedia of Type Strains, Phase IV (KMG-IV): sequencing the most valuable type-strain genomes for metagenomic binning, comparative biology and taxonomic classification.</title>
        <authorList>
            <person name="Goeker M."/>
        </authorList>
    </citation>
    <scope>NUCLEOTIDE SEQUENCE [LARGE SCALE GENOMIC DNA]</scope>
    <source>
        <strain evidence="1 2">DSM 23562</strain>
    </source>
</reference>
<dbReference type="PANTHER" id="PTHR32332">
    <property type="entry name" value="2-NITROPROPANE DIOXYGENASE"/>
    <property type="match status" value="1"/>
</dbReference>
<sequence>MNLDQPLLDGMPRLIQAGMGIHVSSAQLANETSRRGALGVVSHVALRHIVVEEVRRGDATAIALAKEFPIPCYAEELLAFAPGGEWHKRPVPLDLPDPEKARLPKRLSTIAAFVEVKRAKLGHSGKVGINVMWKCSLTVLPSIYGAMLAGVDALLCGAGIPMELPDIVAKIRAGEDLCYSPLHGTGTPVALEIAADKSAGFLTQFAEPKLLPILSSFPIAKRLLDVWTREFGTRPFAFILENHTAGGHNAPPRNKTDYTDADELTGYFDKVHALGVPIYVAGAFPEGGSHNDFVYWRERGAYGLQVGSRFALCDESGMRRDIKDEVLAYNALGGELETAFGISPTGYPFKVLPLPGSAADPSVHAQRRRICNKGYLMQAETIEKDGEAELVYRCPAMPSRQYEKLGGDATEIGPRICLCNSLLSTAGFDSEKEAPLITLGISGKRITERHSARDVIEDILGQVEAV</sequence>
<dbReference type="SUPFAM" id="SSF51412">
    <property type="entry name" value="Inosine monophosphate dehydrogenase (IMPDH)"/>
    <property type="match status" value="1"/>
</dbReference>
<dbReference type="AlphaFoldDB" id="A0A7W9SVW4"/>
<organism evidence="1 2">
    <name type="scientific">Armatimonas rosea</name>
    <dbReference type="NCBI Taxonomy" id="685828"/>
    <lineage>
        <taxon>Bacteria</taxon>
        <taxon>Bacillati</taxon>
        <taxon>Armatimonadota</taxon>
        <taxon>Armatimonadia</taxon>
        <taxon>Armatimonadales</taxon>
        <taxon>Armatimonadaceae</taxon>
        <taxon>Armatimonas</taxon>
    </lineage>
</organism>
<keyword evidence="1" id="KW-0560">Oxidoreductase</keyword>
<evidence type="ECO:0000313" key="1">
    <source>
        <dbReference type="EMBL" id="MBB6053335.1"/>
    </source>
</evidence>
<dbReference type="EMBL" id="JACHGW010000006">
    <property type="protein sequence ID" value="MBB6053335.1"/>
    <property type="molecule type" value="Genomic_DNA"/>
</dbReference>
<gene>
    <name evidence="1" type="ORF">HNQ39_005169</name>
</gene>
<dbReference type="Gene3D" id="3.20.20.70">
    <property type="entry name" value="Aldolase class I"/>
    <property type="match status" value="1"/>
</dbReference>
<keyword evidence="1" id="KW-0223">Dioxygenase</keyword>
<keyword evidence="2" id="KW-1185">Reference proteome</keyword>
<proteinExistence type="predicted"/>
<accession>A0A7W9SVW4</accession>
<dbReference type="Proteomes" id="UP000520814">
    <property type="component" value="Unassembled WGS sequence"/>
</dbReference>
<dbReference type="InterPro" id="IPR013785">
    <property type="entry name" value="Aldolase_TIM"/>
</dbReference>
<name>A0A7W9SVW4_ARMRO</name>
<comment type="caution">
    <text evidence="1">The sequence shown here is derived from an EMBL/GenBank/DDBJ whole genome shotgun (WGS) entry which is preliminary data.</text>
</comment>